<protein>
    <submittedName>
        <fullName evidence="2">Uncharacterized protein</fullName>
    </submittedName>
</protein>
<dbReference type="EMBL" id="BPLR01000332">
    <property type="protein sequence ID" value="GIY93969.1"/>
    <property type="molecule type" value="Genomic_DNA"/>
</dbReference>
<dbReference type="AlphaFoldDB" id="A0AAV4XH24"/>
<feature type="compositionally biased region" description="Gly residues" evidence="1">
    <location>
        <begin position="109"/>
        <end position="120"/>
    </location>
</feature>
<evidence type="ECO:0000313" key="2">
    <source>
        <dbReference type="EMBL" id="GIY93969.1"/>
    </source>
</evidence>
<sequence length="120" mass="12645">MCIGHLRTSPFPTPKPSLKPVPSVTIASRPTLQIQASSTRKEMGNRYSIVSEIFNGTNIQTTSTIMACTNTNNDADPCVGLVSLSPDDSTSAFKGAGIKKRASDEEDQNGGGGMSGGRRK</sequence>
<name>A0AAV4XH24_CAEEX</name>
<organism evidence="2 3">
    <name type="scientific">Caerostris extrusa</name>
    <name type="common">Bark spider</name>
    <name type="synonym">Caerostris bankana</name>
    <dbReference type="NCBI Taxonomy" id="172846"/>
    <lineage>
        <taxon>Eukaryota</taxon>
        <taxon>Metazoa</taxon>
        <taxon>Ecdysozoa</taxon>
        <taxon>Arthropoda</taxon>
        <taxon>Chelicerata</taxon>
        <taxon>Arachnida</taxon>
        <taxon>Araneae</taxon>
        <taxon>Araneomorphae</taxon>
        <taxon>Entelegynae</taxon>
        <taxon>Araneoidea</taxon>
        <taxon>Araneidae</taxon>
        <taxon>Caerostris</taxon>
    </lineage>
</organism>
<gene>
    <name evidence="2" type="ORF">CEXT_684701</name>
</gene>
<keyword evidence="3" id="KW-1185">Reference proteome</keyword>
<comment type="caution">
    <text evidence="2">The sequence shown here is derived from an EMBL/GenBank/DDBJ whole genome shotgun (WGS) entry which is preliminary data.</text>
</comment>
<evidence type="ECO:0000313" key="3">
    <source>
        <dbReference type="Proteomes" id="UP001054945"/>
    </source>
</evidence>
<accession>A0AAV4XH24</accession>
<proteinExistence type="predicted"/>
<evidence type="ECO:0000256" key="1">
    <source>
        <dbReference type="SAM" id="MobiDB-lite"/>
    </source>
</evidence>
<feature type="region of interest" description="Disordered" evidence="1">
    <location>
        <begin position="85"/>
        <end position="120"/>
    </location>
</feature>
<dbReference type="Proteomes" id="UP001054945">
    <property type="component" value="Unassembled WGS sequence"/>
</dbReference>
<reference evidence="2 3" key="1">
    <citation type="submission" date="2021-06" db="EMBL/GenBank/DDBJ databases">
        <title>Caerostris extrusa draft genome.</title>
        <authorList>
            <person name="Kono N."/>
            <person name="Arakawa K."/>
        </authorList>
    </citation>
    <scope>NUCLEOTIDE SEQUENCE [LARGE SCALE GENOMIC DNA]</scope>
</reference>